<feature type="transmembrane region" description="Helical" evidence="1">
    <location>
        <begin position="184"/>
        <end position="203"/>
    </location>
</feature>
<sequence>MRPALQATTLTLVAGIADAVGYLTMGGIFAANMTGNTVLAGIALAQGDYGHALYQFAALAAFVVGAVLSHFLLRLTARPTAGLLAEAVLIAGIGFLPIQPELQAMIVAAAMGLQASAITQFGGVSISTVVITSTLARIADSLLDRFRPVDAKSERSAALNLHLLPLSWAGYLAGAFAGTLMIAILPWPLLAAAVLLLLMLVFCSGDTTEPKSQS</sequence>
<evidence type="ECO:0000313" key="2">
    <source>
        <dbReference type="EMBL" id="SKA01223.1"/>
    </source>
</evidence>
<keyword evidence="3" id="KW-1185">Reference proteome</keyword>
<feature type="transmembrane region" description="Helical" evidence="1">
    <location>
        <begin position="104"/>
        <end position="136"/>
    </location>
</feature>
<evidence type="ECO:0000256" key="1">
    <source>
        <dbReference type="SAM" id="Phobius"/>
    </source>
</evidence>
<dbReference type="STRING" id="225324.SAMN02745126_03127"/>
<dbReference type="Proteomes" id="UP000190092">
    <property type="component" value="Unassembled WGS sequence"/>
</dbReference>
<keyword evidence="1" id="KW-0472">Membrane</keyword>
<keyword evidence="1" id="KW-1133">Transmembrane helix</keyword>
<evidence type="ECO:0000313" key="3">
    <source>
        <dbReference type="Proteomes" id="UP000190092"/>
    </source>
</evidence>
<dbReference type="RefSeq" id="WP_085934835.1">
    <property type="nucleotide sequence ID" value="NZ_FUWJ01000003.1"/>
</dbReference>
<dbReference type="PANTHER" id="PTHR37314:SF4">
    <property type="entry name" value="UPF0700 TRANSMEMBRANE PROTEIN YOAK"/>
    <property type="match status" value="1"/>
</dbReference>
<feature type="transmembrane region" description="Helical" evidence="1">
    <location>
        <begin position="52"/>
        <end position="73"/>
    </location>
</feature>
<proteinExistence type="predicted"/>
<dbReference type="Pfam" id="PF06912">
    <property type="entry name" value="DUF1275"/>
    <property type="match status" value="1"/>
</dbReference>
<keyword evidence="1" id="KW-0812">Transmembrane</keyword>
<dbReference type="AlphaFoldDB" id="A0A1T4QBQ9"/>
<accession>A0A1T4QBQ9</accession>
<dbReference type="InterPro" id="IPR010699">
    <property type="entry name" value="DUF1275"/>
</dbReference>
<dbReference type="EMBL" id="FUWJ01000003">
    <property type="protein sequence ID" value="SKA01223.1"/>
    <property type="molecule type" value="Genomic_DNA"/>
</dbReference>
<feature type="transmembrane region" description="Helical" evidence="1">
    <location>
        <begin position="80"/>
        <end position="98"/>
    </location>
</feature>
<reference evidence="3" key="1">
    <citation type="submission" date="2017-02" db="EMBL/GenBank/DDBJ databases">
        <authorList>
            <person name="Varghese N."/>
            <person name="Submissions S."/>
        </authorList>
    </citation>
    <scope>NUCLEOTIDE SEQUENCE [LARGE SCALE GENOMIC DNA]</scope>
    <source>
        <strain evidence="3">ATCC 27094</strain>
    </source>
</reference>
<name>A0A1T4QBQ9_9HYPH</name>
<organism evidence="2 3">
    <name type="scientific">Enhydrobacter aerosaccus</name>
    <dbReference type="NCBI Taxonomy" id="225324"/>
    <lineage>
        <taxon>Bacteria</taxon>
        <taxon>Pseudomonadati</taxon>
        <taxon>Pseudomonadota</taxon>
        <taxon>Alphaproteobacteria</taxon>
        <taxon>Hyphomicrobiales</taxon>
        <taxon>Enhydrobacter</taxon>
    </lineage>
</organism>
<dbReference type="PANTHER" id="PTHR37314">
    <property type="entry name" value="SLR0142 PROTEIN"/>
    <property type="match status" value="1"/>
</dbReference>
<gene>
    <name evidence="2" type="ORF">SAMN02745126_03127</name>
</gene>
<dbReference type="OrthoDB" id="270162at2"/>
<protein>
    <submittedName>
        <fullName evidence="2">Uncharacterized membrane protein YoaK, UPF0700 family</fullName>
    </submittedName>
</protein>
<feature type="transmembrane region" description="Helical" evidence="1">
    <location>
        <begin position="157"/>
        <end position="178"/>
    </location>
</feature>